<dbReference type="InterPro" id="IPR008271">
    <property type="entry name" value="Ser/Thr_kinase_AS"/>
</dbReference>
<feature type="region of interest" description="Disordered" evidence="8">
    <location>
        <begin position="319"/>
        <end position="339"/>
    </location>
</feature>
<evidence type="ECO:0000259" key="9">
    <source>
        <dbReference type="PROSITE" id="PS50011"/>
    </source>
</evidence>
<evidence type="ECO:0000256" key="6">
    <source>
        <dbReference type="ARBA" id="ARBA00022840"/>
    </source>
</evidence>
<protein>
    <recommendedName>
        <fullName evidence="1">non-specific serine/threonine protein kinase</fullName>
        <ecNumber evidence="1">2.7.11.1</ecNumber>
    </recommendedName>
</protein>
<reference evidence="10 11" key="1">
    <citation type="submission" date="2015-09" db="EMBL/GenBank/DDBJ databases">
        <title>Sorangium comparison.</title>
        <authorList>
            <person name="Zaburannyi N."/>
            <person name="Bunk B."/>
            <person name="Overmann J."/>
            <person name="Mueller R."/>
        </authorList>
    </citation>
    <scope>NUCLEOTIDE SEQUENCE [LARGE SCALE GENOMIC DNA]</scope>
    <source>
        <strain evidence="10 11">So ceGT47</strain>
    </source>
</reference>
<feature type="compositionally biased region" description="Basic residues" evidence="8">
    <location>
        <begin position="451"/>
        <end position="520"/>
    </location>
</feature>
<dbReference type="GO" id="GO:0004674">
    <property type="term" value="F:protein serine/threonine kinase activity"/>
    <property type="evidence" value="ECO:0007669"/>
    <property type="project" value="UniProtKB-KW"/>
</dbReference>
<dbReference type="InterPro" id="IPR000719">
    <property type="entry name" value="Prot_kinase_dom"/>
</dbReference>
<dbReference type="FunFam" id="1.10.510.10:FF:000021">
    <property type="entry name" value="Serine/threonine protein kinase"/>
    <property type="match status" value="1"/>
</dbReference>
<evidence type="ECO:0000256" key="8">
    <source>
        <dbReference type="SAM" id="MobiDB-lite"/>
    </source>
</evidence>
<name>A0A4P2Q231_SORCE</name>
<feature type="domain" description="Protein kinase" evidence="9">
    <location>
        <begin position="18"/>
        <end position="285"/>
    </location>
</feature>
<keyword evidence="5 10" id="KW-0418">Kinase</keyword>
<evidence type="ECO:0000256" key="3">
    <source>
        <dbReference type="ARBA" id="ARBA00022679"/>
    </source>
</evidence>
<feature type="compositionally biased region" description="Low complexity" evidence="8">
    <location>
        <begin position="415"/>
        <end position="435"/>
    </location>
</feature>
<dbReference type="SMART" id="SM00220">
    <property type="entry name" value="S_TKc"/>
    <property type="match status" value="1"/>
</dbReference>
<dbReference type="PANTHER" id="PTHR43289:SF6">
    <property type="entry name" value="SERINE_THREONINE-PROTEIN KINASE NEKL-3"/>
    <property type="match status" value="1"/>
</dbReference>
<dbReference type="GO" id="GO:0005524">
    <property type="term" value="F:ATP binding"/>
    <property type="evidence" value="ECO:0007669"/>
    <property type="project" value="UniProtKB-UniRule"/>
</dbReference>
<dbReference type="EC" id="2.7.11.1" evidence="1"/>
<dbReference type="InterPro" id="IPR017441">
    <property type="entry name" value="Protein_kinase_ATP_BS"/>
</dbReference>
<dbReference type="SUPFAM" id="SSF56112">
    <property type="entry name" value="Protein kinase-like (PK-like)"/>
    <property type="match status" value="1"/>
</dbReference>
<keyword evidence="2" id="KW-0723">Serine/threonine-protein kinase</keyword>
<dbReference type="Proteomes" id="UP000295781">
    <property type="component" value="Chromosome"/>
</dbReference>
<dbReference type="CDD" id="cd14014">
    <property type="entry name" value="STKc_PknB_like"/>
    <property type="match status" value="1"/>
</dbReference>
<dbReference type="Pfam" id="PF00069">
    <property type="entry name" value="Pkinase"/>
    <property type="match status" value="1"/>
</dbReference>
<organism evidence="10 11">
    <name type="scientific">Sorangium cellulosum</name>
    <name type="common">Polyangium cellulosum</name>
    <dbReference type="NCBI Taxonomy" id="56"/>
    <lineage>
        <taxon>Bacteria</taxon>
        <taxon>Pseudomonadati</taxon>
        <taxon>Myxococcota</taxon>
        <taxon>Polyangia</taxon>
        <taxon>Polyangiales</taxon>
        <taxon>Polyangiaceae</taxon>
        <taxon>Sorangium</taxon>
    </lineage>
</organism>
<dbReference type="PROSITE" id="PS00108">
    <property type="entry name" value="PROTEIN_KINASE_ST"/>
    <property type="match status" value="1"/>
</dbReference>
<dbReference type="Gene3D" id="1.10.510.10">
    <property type="entry name" value="Transferase(Phosphotransferase) domain 1"/>
    <property type="match status" value="1"/>
</dbReference>
<evidence type="ECO:0000313" key="10">
    <source>
        <dbReference type="EMBL" id="AUX23309.1"/>
    </source>
</evidence>
<dbReference type="InterPro" id="IPR011009">
    <property type="entry name" value="Kinase-like_dom_sf"/>
</dbReference>
<accession>A0A4P2Q231</accession>
<dbReference type="AlphaFoldDB" id="A0A4P2Q231"/>
<proteinExistence type="predicted"/>
<dbReference type="PROSITE" id="PS50011">
    <property type="entry name" value="PROTEIN_KINASE_DOM"/>
    <property type="match status" value="1"/>
</dbReference>
<evidence type="ECO:0000256" key="2">
    <source>
        <dbReference type="ARBA" id="ARBA00022527"/>
    </source>
</evidence>
<keyword evidence="4 7" id="KW-0547">Nucleotide-binding</keyword>
<evidence type="ECO:0000313" key="11">
    <source>
        <dbReference type="Proteomes" id="UP000295781"/>
    </source>
</evidence>
<sequence length="545" mass="58742">MKELDSPVHVGDVLLGKYTVERVLGRGGMGVVVAARHRELGELFAIKLLLPRALADAQAAELFLREARAAVQLKGEHIVRVHDVGRLETGAPYMVMEHLVGCDLQQIVIERGPLPVREAVDHVLQVCDALAEAHAQGLVHRDLKPANLFLTRRPSGAPLVKVLDFGISRRIKPDATDLTNTLVLHGSPLYMAPEQMRRAKRVDTRSDIWSMGVVLHHLVTGMMPFPAETLTEVVARVLQEEPLLPSQQRPGLPDALDTVVALCLQKRPEHRFQSIEELAAALRVLTSESGPEAAAPVATRSAPGAASALADTQAALDLTPVRPTRPAAEAPAPTSGHDMARTLSESVDRAAPAARSSDWAWSRLRRSPGGASIAGAALAALAAGLGWVALSGQQRSAPAASASVAQELPAPVGPPAGEGAPAPAAVDAATPGAVAQSPAPAPAPTPAPAPPRRRRRPPPRRRRRLRAPPRPRRRPRRRARPASRHRRRRPCPGWARRRPGGPPRRRRARPPPRPRRRRCRAGSTRESTEHVPRGSPGRTNGEREE</sequence>
<dbReference type="EMBL" id="CP012670">
    <property type="protein sequence ID" value="AUX23309.1"/>
    <property type="molecule type" value="Genomic_DNA"/>
</dbReference>
<feature type="compositionally biased region" description="Low complexity" evidence="8">
    <location>
        <begin position="319"/>
        <end position="334"/>
    </location>
</feature>
<feature type="compositionally biased region" description="Pro residues" evidence="8">
    <location>
        <begin position="439"/>
        <end position="450"/>
    </location>
</feature>
<dbReference type="PROSITE" id="PS00107">
    <property type="entry name" value="PROTEIN_KINASE_ATP"/>
    <property type="match status" value="1"/>
</dbReference>
<evidence type="ECO:0000256" key="7">
    <source>
        <dbReference type="PROSITE-ProRule" id="PRU10141"/>
    </source>
</evidence>
<dbReference type="PANTHER" id="PTHR43289">
    <property type="entry name" value="MITOGEN-ACTIVATED PROTEIN KINASE KINASE KINASE 20-RELATED"/>
    <property type="match status" value="1"/>
</dbReference>
<gene>
    <name evidence="10" type="ORF">SOCEGT47_038320</name>
</gene>
<dbReference type="OrthoDB" id="9779541at2"/>
<dbReference type="RefSeq" id="WP_129348379.1">
    <property type="nucleotide sequence ID" value="NZ_CP012670.1"/>
</dbReference>
<evidence type="ECO:0000256" key="5">
    <source>
        <dbReference type="ARBA" id="ARBA00022777"/>
    </source>
</evidence>
<dbReference type="Gene3D" id="3.30.200.20">
    <property type="entry name" value="Phosphorylase Kinase, domain 1"/>
    <property type="match status" value="1"/>
</dbReference>
<feature type="region of interest" description="Disordered" evidence="8">
    <location>
        <begin position="408"/>
        <end position="545"/>
    </location>
</feature>
<keyword evidence="6 7" id="KW-0067">ATP-binding</keyword>
<keyword evidence="3 10" id="KW-0808">Transferase</keyword>
<evidence type="ECO:0000256" key="1">
    <source>
        <dbReference type="ARBA" id="ARBA00012513"/>
    </source>
</evidence>
<feature type="binding site" evidence="7">
    <location>
        <position position="47"/>
    </location>
    <ligand>
        <name>ATP</name>
        <dbReference type="ChEBI" id="CHEBI:30616"/>
    </ligand>
</feature>
<evidence type="ECO:0000256" key="4">
    <source>
        <dbReference type="ARBA" id="ARBA00022741"/>
    </source>
</evidence>